<name>A0AAU8GE94_9CAUD</name>
<reference evidence="1" key="1">
    <citation type="submission" date="2024-05" db="EMBL/GenBank/DDBJ databases">
        <authorList>
            <person name="Mugo M.M."/>
            <person name="Musyoki A.M."/>
            <person name="Makumi A.M."/>
            <person name="Mutai I."/>
            <person name="Drechsel O."/>
            <person name="Kering K.K."/>
            <person name="Muturi P."/>
            <person name="Mbae C.K."/>
            <person name="Kariuki S.M."/>
        </authorList>
    </citation>
    <scope>NUCLEOTIDE SEQUENCE</scope>
</reference>
<dbReference type="EMBL" id="PP856721">
    <property type="protein sequence ID" value="XCH40298.1"/>
    <property type="molecule type" value="Genomic_DNA"/>
</dbReference>
<gene>
    <name evidence="1" type="ORF">NDDWPVAN_CDS0172</name>
</gene>
<proteinExistence type="predicted"/>
<protein>
    <submittedName>
        <fullName evidence="1">Methyltransferase</fullName>
    </submittedName>
</protein>
<dbReference type="GO" id="GO:0008168">
    <property type="term" value="F:methyltransferase activity"/>
    <property type="evidence" value="ECO:0007669"/>
    <property type="project" value="UniProtKB-KW"/>
</dbReference>
<accession>A0AAU8GE94</accession>
<sequence length="182" mass="20540">MSDAVWSNTDREINTSRTEDEAVYIGGKRFAGALTNVRPYYGFGDTKDVRCIKGFCYRDLKNRGFDNGELRTSVVKELVIHGGDIYAITMNSAYRLDNVCLLTFLTSAVWRDDILKLVADATKDAYPEDGVLSIEGKLVYHVTPEYFRETAKRLSPGEWVFTQADSVKPTLKVGTEVYVEEK</sequence>
<evidence type="ECO:0000313" key="1">
    <source>
        <dbReference type="EMBL" id="XCH40298.1"/>
    </source>
</evidence>
<dbReference type="GO" id="GO:0032259">
    <property type="term" value="P:methylation"/>
    <property type="evidence" value="ECO:0007669"/>
    <property type="project" value="UniProtKB-KW"/>
</dbReference>
<keyword evidence="1" id="KW-0808">Transferase</keyword>
<organism evidence="1">
    <name type="scientific">Salmonella phage vB_SEnST11_KE22</name>
    <dbReference type="NCBI Taxonomy" id="3161173"/>
    <lineage>
        <taxon>Viruses</taxon>
        <taxon>Duplodnaviria</taxon>
        <taxon>Heunggongvirae</taxon>
        <taxon>Uroviricota</taxon>
        <taxon>Caudoviricetes</taxon>
        <taxon>Vequintavirinae</taxon>
        <taxon>Seunavirus</taxon>
    </lineage>
</organism>
<keyword evidence="1" id="KW-0489">Methyltransferase</keyword>